<evidence type="ECO:0000313" key="2">
    <source>
        <dbReference type="Proteomes" id="UP001175228"/>
    </source>
</evidence>
<protein>
    <submittedName>
        <fullName evidence="1">Uncharacterized protein</fullName>
    </submittedName>
</protein>
<keyword evidence="2" id="KW-1185">Reference proteome</keyword>
<organism evidence="1 2">
    <name type="scientific">Armillaria luteobubalina</name>
    <dbReference type="NCBI Taxonomy" id="153913"/>
    <lineage>
        <taxon>Eukaryota</taxon>
        <taxon>Fungi</taxon>
        <taxon>Dikarya</taxon>
        <taxon>Basidiomycota</taxon>
        <taxon>Agaricomycotina</taxon>
        <taxon>Agaricomycetes</taxon>
        <taxon>Agaricomycetidae</taxon>
        <taxon>Agaricales</taxon>
        <taxon>Marasmiineae</taxon>
        <taxon>Physalacriaceae</taxon>
        <taxon>Armillaria</taxon>
    </lineage>
</organism>
<accession>A0AA39QQV7</accession>
<sequence>MQVLSQTSDDDTDWIPDPPTTMLSWLKKVQEAESGATLETELDPDSLSWFRDNFDIVTEMYRGKWELVDDKAIVTIPTIVHGAFLKELRRSLYNSARSRDLQIGSSTVPIYNGLKIPDLNIFDTRDPTQDGYGVPRVSFEVAYGESRTKLLWGLVRLVLGLDGHLRLAYGVNIHSPEMLHYLEIIAFASGGTGTLRGAKAKEFRHGKVYGRNGDGAWKIVPQSEPPEYKRLRMLTSEDENDHTYVDCRFIGTWKITEEEGDIVIPGRSLFLDDEGDDLILSGAQLWRDTQKCIGLHRGINAWKAERRGKGEPKRKIDGFEVDLQTLYHAKPQEV</sequence>
<dbReference type="AlphaFoldDB" id="A0AA39QQV7"/>
<evidence type="ECO:0000313" key="1">
    <source>
        <dbReference type="EMBL" id="KAK0506761.1"/>
    </source>
</evidence>
<comment type="caution">
    <text evidence="1">The sequence shown here is derived from an EMBL/GenBank/DDBJ whole genome shotgun (WGS) entry which is preliminary data.</text>
</comment>
<name>A0AA39QQV7_9AGAR</name>
<dbReference type="EMBL" id="JAUEPU010000001">
    <property type="protein sequence ID" value="KAK0506761.1"/>
    <property type="molecule type" value="Genomic_DNA"/>
</dbReference>
<gene>
    <name evidence="1" type="ORF">EDD18DRAFT_44528</name>
</gene>
<proteinExistence type="predicted"/>
<reference evidence="1" key="1">
    <citation type="submission" date="2023-06" db="EMBL/GenBank/DDBJ databases">
        <authorList>
            <consortium name="Lawrence Berkeley National Laboratory"/>
            <person name="Ahrendt S."/>
            <person name="Sahu N."/>
            <person name="Indic B."/>
            <person name="Wong-Bajracharya J."/>
            <person name="Merenyi Z."/>
            <person name="Ke H.-M."/>
            <person name="Monk M."/>
            <person name="Kocsube S."/>
            <person name="Drula E."/>
            <person name="Lipzen A."/>
            <person name="Balint B."/>
            <person name="Henrissat B."/>
            <person name="Andreopoulos B."/>
            <person name="Martin F.M."/>
            <person name="Harder C.B."/>
            <person name="Rigling D."/>
            <person name="Ford K.L."/>
            <person name="Foster G.D."/>
            <person name="Pangilinan J."/>
            <person name="Papanicolaou A."/>
            <person name="Barry K."/>
            <person name="LaButti K."/>
            <person name="Viragh M."/>
            <person name="Koriabine M."/>
            <person name="Yan M."/>
            <person name="Riley R."/>
            <person name="Champramary S."/>
            <person name="Plett K.L."/>
            <person name="Tsai I.J."/>
            <person name="Slot J."/>
            <person name="Sipos G."/>
            <person name="Plett J."/>
            <person name="Nagy L.G."/>
            <person name="Grigoriev I.V."/>
        </authorList>
    </citation>
    <scope>NUCLEOTIDE SEQUENCE</scope>
    <source>
        <strain evidence="1">HWK02</strain>
    </source>
</reference>
<dbReference type="Proteomes" id="UP001175228">
    <property type="component" value="Unassembled WGS sequence"/>
</dbReference>